<evidence type="ECO:0000313" key="2">
    <source>
        <dbReference type="EMBL" id="GAF92339.1"/>
    </source>
</evidence>
<dbReference type="AlphaFoldDB" id="X0TGK0"/>
<evidence type="ECO:0000259" key="1">
    <source>
        <dbReference type="Pfam" id="PF03129"/>
    </source>
</evidence>
<feature type="domain" description="Anticodon-binding" evidence="1">
    <location>
        <begin position="2"/>
        <end position="43"/>
    </location>
</feature>
<dbReference type="EMBL" id="BARS01018250">
    <property type="protein sequence ID" value="GAF92339.1"/>
    <property type="molecule type" value="Genomic_DNA"/>
</dbReference>
<comment type="caution">
    <text evidence="2">The sequence shown here is derived from an EMBL/GenBank/DDBJ whole genome shotgun (WGS) entry which is preliminary data.</text>
</comment>
<dbReference type="Gene3D" id="3.40.50.800">
    <property type="entry name" value="Anticodon-binding domain"/>
    <property type="match status" value="1"/>
</dbReference>
<name>X0TGK0_9ZZZZ</name>
<sequence>MEIPIHIIIGKSYIKEGKFEIQYRKTGEKKYIKPEGLEGILENEKLS</sequence>
<dbReference type="InterPro" id="IPR036621">
    <property type="entry name" value="Anticodon-bd_dom_sf"/>
</dbReference>
<dbReference type="SUPFAM" id="SSF52954">
    <property type="entry name" value="Class II aaRS ABD-related"/>
    <property type="match status" value="1"/>
</dbReference>
<protein>
    <recommendedName>
        <fullName evidence="1">Anticodon-binding domain-containing protein</fullName>
    </recommendedName>
</protein>
<dbReference type="InterPro" id="IPR004154">
    <property type="entry name" value="Anticodon-bd"/>
</dbReference>
<reference evidence="2" key="1">
    <citation type="journal article" date="2014" name="Front. Microbiol.">
        <title>High frequency of phylogenetically diverse reductive dehalogenase-homologous genes in deep subseafloor sedimentary metagenomes.</title>
        <authorList>
            <person name="Kawai M."/>
            <person name="Futagami T."/>
            <person name="Toyoda A."/>
            <person name="Takaki Y."/>
            <person name="Nishi S."/>
            <person name="Hori S."/>
            <person name="Arai W."/>
            <person name="Tsubouchi T."/>
            <person name="Morono Y."/>
            <person name="Uchiyama I."/>
            <person name="Ito T."/>
            <person name="Fujiyama A."/>
            <person name="Inagaki F."/>
            <person name="Takami H."/>
        </authorList>
    </citation>
    <scope>NUCLEOTIDE SEQUENCE</scope>
    <source>
        <strain evidence="2">Expedition CK06-06</strain>
    </source>
</reference>
<organism evidence="2">
    <name type="scientific">marine sediment metagenome</name>
    <dbReference type="NCBI Taxonomy" id="412755"/>
    <lineage>
        <taxon>unclassified sequences</taxon>
        <taxon>metagenomes</taxon>
        <taxon>ecological metagenomes</taxon>
    </lineage>
</organism>
<proteinExistence type="predicted"/>
<gene>
    <name evidence="2" type="ORF">S01H1_29713</name>
</gene>
<dbReference type="Pfam" id="PF03129">
    <property type="entry name" value="HGTP_anticodon"/>
    <property type="match status" value="1"/>
</dbReference>
<accession>X0TGK0</accession>